<keyword evidence="3" id="KW-1185">Reference proteome</keyword>
<feature type="region of interest" description="Disordered" evidence="1">
    <location>
        <begin position="121"/>
        <end position="143"/>
    </location>
</feature>
<reference evidence="2 3" key="1">
    <citation type="journal article" date="2010" name="Nature">
        <title>Comparative genomics reveals mobile pathogenicity chromosomes in Fusarium.</title>
        <authorList>
            <person name="Ma L.J."/>
            <person name="van der Does H.C."/>
            <person name="Borkovich K.A."/>
            <person name="Coleman J.J."/>
            <person name="Daboussi M.J."/>
            <person name="Di Pietro A."/>
            <person name="Dufresne M."/>
            <person name="Freitag M."/>
            <person name="Grabherr M."/>
            <person name="Henrissat B."/>
            <person name="Houterman P.M."/>
            <person name="Kang S."/>
            <person name="Shim W.B."/>
            <person name="Woloshuk C."/>
            <person name="Xie X."/>
            <person name="Xu J.R."/>
            <person name="Antoniw J."/>
            <person name="Baker S.E."/>
            <person name="Bluhm B.H."/>
            <person name="Breakspear A."/>
            <person name="Brown D.W."/>
            <person name="Butchko R.A."/>
            <person name="Chapman S."/>
            <person name="Coulson R."/>
            <person name="Coutinho P.M."/>
            <person name="Danchin E.G."/>
            <person name="Diener A."/>
            <person name="Gale L.R."/>
            <person name="Gardiner D.M."/>
            <person name="Goff S."/>
            <person name="Hammond-Kosack K.E."/>
            <person name="Hilburn K."/>
            <person name="Hua-Van A."/>
            <person name="Jonkers W."/>
            <person name="Kazan K."/>
            <person name="Kodira C.D."/>
            <person name="Koehrsen M."/>
            <person name="Kumar L."/>
            <person name="Lee Y.H."/>
            <person name="Li L."/>
            <person name="Manners J.M."/>
            <person name="Miranda-Saavedra D."/>
            <person name="Mukherjee M."/>
            <person name="Park G."/>
            <person name="Park J."/>
            <person name="Park S.Y."/>
            <person name="Proctor R.H."/>
            <person name="Regev A."/>
            <person name="Ruiz-Roldan M.C."/>
            <person name="Sain D."/>
            <person name="Sakthikumar S."/>
            <person name="Sykes S."/>
            <person name="Schwartz D.C."/>
            <person name="Turgeon B.G."/>
            <person name="Wapinski I."/>
            <person name="Yoder O."/>
            <person name="Young S."/>
            <person name="Zeng Q."/>
            <person name="Zhou S."/>
            <person name="Galagan J."/>
            <person name="Cuomo C.A."/>
            <person name="Kistler H.C."/>
            <person name="Rep M."/>
        </authorList>
    </citation>
    <scope>NUCLEOTIDE SEQUENCE [LARGE SCALE GENOMIC DNA]</scope>
    <source>
        <strain evidence="3">M3125 / FGSC 7600</strain>
    </source>
</reference>
<evidence type="ECO:0000313" key="3">
    <source>
        <dbReference type="Proteomes" id="UP000009096"/>
    </source>
</evidence>
<gene>
    <name evidence="2" type="ORF">FVEG_11611</name>
</gene>
<dbReference type="GeneID" id="30069115"/>
<evidence type="ECO:0000313" key="2">
    <source>
        <dbReference type="EMBL" id="EWG53124.1"/>
    </source>
</evidence>
<name>W7MZ88_GIBM7</name>
<dbReference type="VEuPathDB" id="FungiDB:FVEG_11611"/>
<proteinExistence type="predicted"/>
<dbReference type="Proteomes" id="UP000009096">
    <property type="component" value="Chromosome 7"/>
</dbReference>
<dbReference type="OrthoDB" id="10660013at2759"/>
<feature type="compositionally biased region" description="Basic and acidic residues" evidence="1">
    <location>
        <begin position="59"/>
        <end position="70"/>
    </location>
</feature>
<protein>
    <submittedName>
        <fullName evidence="2">Uncharacterized protein</fullName>
    </submittedName>
</protein>
<accession>W7MZ88</accession>
<dbReference type="EMBL" id="CM000584">
    <property type="protein sequence ID" value="EWG53124.1"/>
    <property type="molecule type" value="Genomic_DNA"/>
</dbReference>
<feature type="compositionally biased region" description="Basic and acidic residues" evidence="1">
    <location>
        <begin position="35"/>
        <end position="49"/>
    </location>
</feature>
<feature type="region of interest" description="Disordered" evidence="1">
    <location>
        <begin position="22"/>
        <end position="77"/>
    </location>
</feature>
<organism evidence="2 3">
    <name type="scientific">Gibberella moniliformis (strain M3125 / FGSC 7600)</name>
    <name type="common">Maize ear and stalk rot fungus</name>
    <name type="synonym">Fusarium verticillioides</name>
    <dbReference type="NCBI Taxonomy" id="334819"/>
    <lineage>
        <taxon>Eukaryota</taxon>
        <taxon>Fungi</taxon>
        <taxon>Dikarya</taxon>
        <taxon>Ascomycota</taxon>
        <taxon>Pezizomycotina</taxon>
        <taxon>Sordariomycetes</taxon>
        <taxon>Hypocreomycetidae</taxon>
        <taxon>Hypocreales</taxon>
        <taxon>Nectriaceae</taxon>
        <taxon>Fusarium</taxon>
        <taxon>Fusarium fujikuroi species complex</taxon>
    </lineage>
</organism>
<dbReference type="KEGG" id="fvr:FVEG_11611"/>
<dbReference type="AlphaFoldDB" id="W7MZ88"/>
<evidence type="ECO:0000256" key="1">
    <source>
        <dbReference type="SAM" id="MobiDB-lite"/>
    </source>
</evidence>
<sequence>MATKSSRRTYTLPAGLKTVAISAENHKSTGHSKWHQGERNTKVEKENKVAKAHVQAKASGRDKSSTGEAKESDEDPDFVTPKVYVQYLKNFFLFRDSEASEDSITFQLSDVNFSGERISFTFRDDEEGDEGDKGGNDNSTQIG</sequence>
<dbReference type="RefSeq" id="XP_018759315.1">
    <property type="nucleotide sequence ID" value="XM_018900935.1"/>
</dbReference>
<dbReference type="EMBL" id="DS022258">
    <property type="protein sequence ID" value="EWG53124.1"/>
    <property type="molecule type" value="Genomic_DNA"/>
</dbReference>